<accession>A0AA41BVG3</accession>
<protein>
    <submittedName>
        <fullName evidence="2">Phage virion morphogenesis protein</fullName>
    </submittedName>
</protein>
<reference evidence="2" key="2">
    <citation type="submission" date="2022-09" db="EMBL/GenBank/DDBJ databases">
        <title>Rouxiella aceris sp. nov., isolated from tree sap and emended description of the genus Rhouxiella.</title>
        <authorList>
            <person name="Kim I.S."/>
        </authorList>
    </citation>
    <scope>NUCLEOTIDE SEQUENCE</scope>
    <source>
        <strain evidence="2">SAP-2</strain>
    </source>
</reference>
<organism evidence="2 3">
    <name type="scientific">Rouxiella silvae</name>
    <dbReference type="NCBI Taxonomy" id="1646373"/>
    <lineage>
        <taxon>Bacteria</taxon>
        <taxon>Pseudomonadati</taxon>
        <taxon>Pseudomonadota</taxon>
        <taxon>Gammaproteobacteria</taxon>
        <taxon>Enterobacterales</taxon>
        <taxon>Yersiniaceae</taxon>
        <taxon>Rouxiella</taxon>
    </lineage>
</organism>
<sequence length="151" mass="17023">MSELTAFEERLSALIANLSPASRKKMAAEIAKKLRASQQQNIKAQRAPDGTPFAARKKQPIRAKKGRVKREMFAKLRTNKYMKARGTSNDATVEFAGSVQRMARVHHYGLRDRPSKNSKEKDVKYEARPLLGHSDNDLGVIGESILNYLIR</sequence>
<dbReference type="EMBL" id="JADMKS010000002">
    <property type="protein sequence ID" value="MBF6636195.1"/>
    <property type="molecule type" value="Genomic_DNA"/>
</dbReference>
<reference evidence="2" key="1">
    <citation type="submission" date="2020-11" db="EMBL/GenBank/DDBJ databases">
        <authorList>
            <person name="Lee S.D."/>
        </authorList>
    </citation>
    <scope>NUCLEOTIDE SEQUENCE</scope>
    <source>
        <strain evidence="2">SAP-2</strain>
    </source>
</reference>
<dbReference type="RefSeq" id="WP_194977654.1">
    <property type="nucleotide sequence ID" value="NZ_JADMKS010000002.1"/>
</dbReference>
<feature type="compositionally biased region" description="Basic residues" evidence="1">
    <location>
        <begin position="55"/>
        <end position="65"/>
    </location>
</feature>
<dbReference type="InterPro" id="IPR006522">
    <property type="entry name" value="Phage_virion_morphogenesis"/>
</dbReference>
<proteinExistence type="predicted"/>
<evidence type="ECO:0000256" key="1">
    <source>
        <dbReference type="SAM" id="MobiDB-lite"/>
    </source>
</evidence>
<feature type="region of interest" description="Disordered" evidence="1">
    <location>
        <begin position="33"/>
        <end position="65"/>
    </location>
</feature>
<name>A0AA41BVG3_9GAMM</name>
<gene>
    <name evidence="2" type="ORF">ITX54_05890</name>
</gene>
<dbReference type="NCBIfam" id="TIGR01635">
    <property type="entry name" value="tail_comp_S"/>
    <property type="match status" value="1"/>
</dbReference>
<dbReference type="AlphaFoldDB" id="A0AA41BVG3"/>
<evidence type="ECO:0000313" key="3">
    <source>
        <dbReference type="Proteomes" id="UP000705283"/>
    </source>
</evidence>
<dbReference type="Pfam" id="PF05069">
    <property type="entry name" value="Phage_tail_S"/>
    <property type="match status" value="1"/>
</dbReference>
<dbReference type="Proteomes" id="UP000705283">
    <property type="component" value="Unassembled WGS sequence"/>
</dbReference>
<evidence type="ECO:0000313" key="2">
    <source>
        <dbReference type="EMBL" id="MBF6636195.1"/>
    </source>
</evidence>
<comment type="caution">
    <text evidence="2">The sequence shown here is derived from an EMBL/GenBank/DDBJ whole genome shotgun (WGS) entry which is preliminary data.</text>
</comment>